<evidence type="ECO:0000259" key="2">
    <source>
        <dbReference type="SMART" id="SM00848"/>
    </source>
</evidence>
<evidence type="ECO:0000256" key="1">
    <source>
        <dbReference type="SAM" id="SignalP"/>
    </source>
</evidence>
<feature type="chain" id="PRO_5017453099" description="Cathepsin propeptide inhibitor domain-containing protein" evidence="1">
    <location>
        <begin position="17"/>
        <end position="107"/>
    </location>
</feature>
<dbReference type="InterPro" id="IPR013201">
    <property type="entry name" value="Prot_inhib_I29"/>
</dbReference>
<accession>A0A3B3ZR97</accession>
<reference evidence="3" key="1">
    <citation type="submission" date="2025-08" db="UniProtKB">
        <authorList>
            <consortium name="Ensembl"/>
        </authorList>
    </citation>
    <scope>IDENTIFICATION</scope>
</reference>
<dbReference type="AlphaFoldDB" id="A0A3B3ZR97"/>
<reference evidence="3" key="2">
    <citation type="submission" date="2025-09" db="UniProtKB">
        <authorList>
            <consortium name="Ensembl"/>
        </authorList>
    </citation>
    <scope>IDENTIFICATION</scope>
</reference>
<organism evidence="3 4">
    <name type="scientific">Periophthalmus magnuspinnatus</name>
    <dbReference type="NCBI Taxonomy" id="409849"/>
    <lineage>
        <taxon>Eukaryota</taxon>
        <taxon>Metazoa</taxon>
        <taxon>Chordata</taxon>
        <taxon>Craniata</taxon>
        <taxon>Vertebrata</taxon>
        <taxon>Euteleostomi</taxon>
        <taxon>Actinopterygii</taxon>
        <taxon>Neopterygii</taxon>
        <taxon>Teleostei</taxon>
        <taxon>Neoteleostei</taxon>
        <taxon>Acanthomorphata</taxon>
        <taxon>Gobiaria</taxon>
        <taxon>Gobiiformes</taxon>
        <taxon>Gobioidei</taxon>
        <taxon>Gobiidae</taxon>
        <taxon>Oxudercinae</taxon>
        <taxon>Periophthalmus</taxon>
    </lineage>
</organism>
<feature type="signal peptide" evidence="1">
    <location>
        <begin position="1"/>
        <end position="16"/>
    </location>
</feature>
<dbReference type="Gene3D" id="1.10.287.2250">
    <property type="match status" value="1"/>
</dbReference>
<protein>
    <recommendedName>
        <fullName evidence="2">Cathepsin propeptide inhibitor domain-containing protein</fullName>
    </recommendedName>
</protein>
<dbReference type="SMART" id="SM00848">
    <property type="entry name" value="Inhibitor_I29"/>
    <property type="match status" value="1"/>
</dbReference>
<keyword evidence="4" id="KW-1185">Reference proteome</keyword>
<dbReference type="Pfam" id="PF08246">
    <property type="entry name" value="Inhibitor_I29"/>
    <property type="match status" value="1"/>
</dbReference>
<keyword evidence="1" id="KW-0732">Signal</keyword>
<evidence type="ECO:0000313" key="4">
    <source>
        <dbReference type="Proteomes" id="UP000261520"/>
    </source>
</evidence>
<evidence type="ECO:0000313" key="3">
    <source>
        <dbReference type="Ensembl" id="ENSPMGP00000006856.1"/>
    </source>
</evidence>
<dbReference type="InterPro" id="IPR038765">
    <property type="entry name" value="Papain-like_cys_pep_sf"/>
</dbReference>
<sequence>MLVQLCLLLFVTSVLSCPVRNVHLDAQFEEWKRKFEKVYSGPEEEAMRRALWEQSLRDVEKHNREAELGLHTFTLGINQFSDMVSYRRGLDVSFCRSEDDEYLSPCL</sequence>
<dbReference type="Ensembl" id="ENSPMGT00000007291.1">
    <property type="protein sequence ID" value="ENSPMGP00000006856.1"/>
    <property type="gene ID" value="ENSPMGG00000005727.1"/>
</dbReference>
<name>A0A3B3ZR97_9GOBI</name>
<dbReference type="Proteomes" id="UP000261520">
    <property type="component" value="Unplaced"/>
</dbReference>
<dbReference type="SUPFAM" id="SSF54001">
    <property type="entry name" value="Cysteine proteinases"/>
    <property type="match status" value="1"/>
</dbReference>
<feature type="domain" description="Cathepsin propeptide inhibitor" evidence="2">
    <location>
        <begin position="28"/>
        <end position="83"/>
    </location>
</feature>
<proteinExistence type="predicted"/>
<dbReference type="STRING" id="409849.ENSPMGP00000006856"/>